<accession>A0ABX6EXI0</accession>
<keyword evidence="2" id="KW-1185">Reference proteome</keyword>
<reference evidence="1 2" key="1">
    <citation type="submission" date="2016-03" db="EMBL/GenBank/DDBJ databases">
        <title>How can Kluyveromyces marxianus grow so fast - potential evolutionary course in Saccharomyces Complex revealed by comparative genomics.</title>
        <authorList>
            <person name="Mo W."/>
            <person name="Lu W."/>
            <person name="Yang X."/>
            <person name="Qi J."/>
            <person name="Lv H."/>
        </authorList>
    </citation>
    <scope>NUCLEOTIDE SEQUENCE [LARGE SCALE GENOMIC DNA]</scope>
    <source>
        <strain evidence="1 2">FIM1</strain>
    </source>
</reference>
<dbReference type="InterPro" id="IPR036249">
    <property type="entry name" value="Thioredoxin-like_sf"/>
</dbReference>
<dbReference type="Gene3D" id="3.40.30.10">
    <property type="entry name" value="Glutaredoxin"/>
    <property type="match status" value="1"/>
</dbReference>
<evidence type="ECO:0000313" key="2">
    <source>
        <dbReference type="Proteomes" id="UP000422736"/>
    </source>
</evidence>
<evidence type="ECO:0000313" key="1">
    <source>
        <dbReference type="EMBL" id="QGN15584.1"/>
    </source>
</evidence>
<dbReference type="EMBL" id="CP015056">
    <property type="protein sequence ID" value="QGN15584.1"/>
    <property type="molecule type" value="Genomic_DNA"/>
</dbReference>
<sequence>MGVLDFFKSASKSQKDDAQTTAKIKEIIDICDPEQCSGGCTDSNTLDKDEHVFANLKIEHETPLFGSSRSSKIHFVVPTSQSDWAHDACMEKKNSVQYNIQSWISKNADQFTNIDSPGESLLCSVSSLPIDLLDIQVMKGTKNDVLIFPHFLRLKAVRSETVNDVLQEIVPLLLHNNREALLAKDYIQEITDDSFVFLCSHRTRDKRCGVTAPILEKHFNKNFQRHGIYRDNSDFRPHGARVAFVNHVGGHKFAANVIIYLKKSAKLVWLGRVTPVHVEAIVDCLVVPDEPKLPFPEMVRCVQQYQF</sequence>
<gene>
    <name evidence="1" type="primary">APD1</name>
    <name evidence="1" type="ORF">FIM1_2276</name>
</gene>
<organism evidence="1 2">
    <name type="scientific">Kluyveromyces marxianus</name>
    <name type="common">Yeast</name>
    <name type="synonym">Candida kefyr</name>
    <dbReference type="NCBI Taxonomy" id="4911"/>
    <lineage>
        <taxon>Eukaryota</taxon>
        <taxon>Fungi</taxon>
        <taxon>Dikarya</taxon>
        <taxon>Ascomycota</taxon>
        <taxon>Saccharomycotina</taxon>
        <taxon>Saccharomycetes</taxon>
        <taxon>Saccharomycetales</taxon>
        <taxon>Saccharomycetaceae</taxon>
        <taxon>Kluyveromyces</taxon>
    </lineage>
</organism>
<protein>
    <submittedName>
        <fullName evidence="1">Actin patches distal protein 1</fullName>
    </submittedName>
</protein>
<name>A0ABX6EXI0_KLUMA</name>
<dbReference type="CDD" id="cd03062">
    <property type="entry name" value="TRX_Fd_Sucrase"/>
    <property type="match status" value="1"/>
</dbReference>
<dbReference type="Proteomes" id="UP000422736">
    <property type="component" value="Chromosome 3"/>
</dbReference>
<proteinExistence type="predicted"/>
<dbReference type="PANTHER" id="PTHR31902">
    <property type="entry name" value="ACTIN PATCHES DISTAL PROTEIN 1"/>
    <property type="match status" value="1"/>
</dbReference>
<dbReference type="SUPFAM" id="SSF52833">
    <property type="entry name" value="Thioredoxin-like"/>
    <property type="match status" value="1"/>
</dbReference>
<dbReference type="PANTHER" id="PTHR31902:SF14">
    <property type="entry name" value="ACTIN PATCHES DISTAL PROTEIN 1"/>
    <property type="match status" value="1"/>
</dbReference>
<dbReference type="Pfam" id="PF06999">
    <property type="entry name" value="Suc_Fer-like"/>
    <property type="match status" value="1"/>
</dbReference>
<dbReference type="InterPro" id="IPR009737">
    <property type="entry name" value="Aim32/Apd1-like"/>
</dbReference>